<organism evidence="1 2">
    <name type="scientific">Paludibaculum fermentans</name>
    <dbReference type="NCBI Taxonomy" id="1473598"/>
    <lineage>
        <taxon>Bacteria</taxon>
        <taxon>Pseudomonadati</taxon>
        <taxon>Acidobacteriota</taxon>
        <taxon>Terriglobia</taxon>
        <taxon>Bryobacterales</taxon>
        <taxon>Bryobacteraceae</taxon>
        <taxon>Paludibaculum</taxon>
    </lineage>
</organism>
<proteinExistence type="predicted"/>
<dbReference type="AlphaFoldDB" id="A0A7S7NQY7"/>
<evidence type="ECO:0000313" key="1">
    <source>
        <dbReference type="EMBL" id="QOY88076.1"/>
    </source>
</evidence>
<keyword evidence="2" id="KW-1185">Reference proteome</keyword>
<evidence type="ECO:0000313" key="2">
    <source>
        <dbReference type="Proteomes" id="UP000593892"/>
    </source>
</evidence>
<dbReference type="RefSeq" id="WP_194449739.1">
    <property type="nucleotide sequence ID" value="NZ_CP063849.1"/>
</dbReference>
<name>A0A7S7NQY7_PALFE</name>
<reference evidence="1 2" key="1">
    <citation type="submission" date="2020-10" db="EMBL/GenBank/DDBJ databases">
        <title>Complete genome sequence of Paludibaculum fermentans P105T, a facultatively anaerobic acidobacterium capable of dissimilatory Fe(III) reduction.</title>
        <authorList>
            <person name="Dedysh S.N."/>
            <person name="Beletsky A.V."/>
            <person name="Kulichevskaya I.S."/>
            <person name="Mardanov A.V."/>
            <person name="Ravin N.V."/>
        </authorList>
    </citation>
    <scope>NUCLEOTIDE SEQUENCE [LARGE SCALE GENOMIC DNA]</scope>
    <source>
        <strain evidence="1 2">P105</strain>
    </source>
</reference>
<dbReference type="EMBL" id="CP063849">
    <property type="protein sequence ID" value="QOY88076.1"/>
    <property type="molecule type" value="Genomic_DNA"/>
</dbReference>
<dbReference type="KEGG" id="pfer:IRI77_35970"/>
<protein>
    <submittedName>
        <fullName evidence="1">Uncharacterized protein</fullName>
    </submittedName>
</protein>
<dbReference type="Proteomes" id="UP000593892">
    <property type="component" value="Chromosome"/>
</dbReference>
<gene>
    <name evidence="1" type="ORF">IRI77_35970</name>
</gene>
<sequence length="189" mass="19912">MEAGAAGQDGRVVCRFPAPAGLSGKHVRLETACNAGLTVNGTEVLREEGLPALTPYLSSRGPNEISLPAGCLPVALLVTPKVFLSSLRAEPGSGRPLAMVENTLDNTVNVSVACRLANGPEADWRRAGGTVAAGGRQELALDGPLAATNRLERMVCRLDKQAEAVEESYTFETVLNFQSLTKNGRANIR</sequence>
<accession>A0A7S7NQY7</accession>